<gene>
    <name evidence="2" type="ORF">HF841_11020</name>
</gene>
<dbReference type="RefSeq" id="WP_168947767.1">
    <property type="nucleotide sequence ID" value="NZ_JABAGL010000013.1"/>
</dbReference>
<dbReference type="Pfam" id="PF00535">
    <property type="entry name" value="Glycos_transf_2"/>
    <property type="match status" value="1"/>
</dbReference>
<evidence type="ECO:0000313" key="2">
    <source>
        <dbReference type="EMBL" id="NME86542.1"/>
    </source>
</evidence>
<evidence type="ECO:0000259" key="1">
    <source>
        <dbReference type="Pfam" id="PF00535"/>
    </source>
</evidence>
<reference evidence="2 3" key="1">
    <citation type="submission" date="2020-04" db="EMBL/GenBank/DDBJ databases">
        <authorList>
            <person name="Hitch T.C.A."/>
            <person name="Wylensek D."/>
            <person name="Clavel T."/>
        </authorList>
    </citation>
    <scope>NUCLEOTIDE SEQUENCE [LARGE SCALE GENOMIC DNA]</scope>
    <source>
        <strain evidence="2 3">WCA3-601-WT-5E</strain>
    </source>
</reference>
<organism evidence="2 3">
    <name type="scientific">Bacteroides eggerthii</name>
    <dbReference type="NCBI Taxonomy" id="28111"/>
    <lineage>
        <taxon>Bacteria</taxon>
        <taxon>Pseudomonadati</taxon>
        <taxon>Bacteroidota</taxon>
        <taxon>Bacteroidia</taxon>
        <taxon>Bacteroidales</taxon>
        <taxon>Bacteroidaceae</taxon>
        <taxon>Bacteroides</taxon>
    </lineage>
</organism>
<dbReference type="GO" id="GO:0016758">
    <property type="term" value="F:hexosyltransferase activity"/>
    <property type="evidence" value="ECO:0007669"/>
    <property type="project" value="UniProtKB-ARBA"/>
</dbReference>
<protein>
    <submittedName>
        <fullName evidence="2">Glycosyltransferase family 2 protein</fullName>
    </submittedName>
</protein>
<comment type="caution">
    <text evidence="2">The sequence shown here is derived from an EMBL/GenBank/DDBJ whole genome shotgun (WGS) entry which is preliminary data.</text>
</comment>
<feature type="domain" description="Glycosyltransferase 2-like" evidence="1">
    <location>
        <begin position="3"/>
        <end position="121"/>
    </location>
</feature>
<dbReference type="PANTHER" id="PTHR22916:SF3">
    <property type="entry name" value="UDP-GLCNAC:BETAGAL BETA-1,3-N-ACETYLGLUCOSAMINYLTRANSFERASE-LIKE PROTEIN 1"/>
    <property type="match status" value="1"/>
</dbReference>
<proteinExistence type="predicted"/>
<dbReference type="PANTHER" id="PTHR22916">
    <property type="entry name" value="GLYCOSYLTRANSFERASE"/>
    <property type="match status" value="1"/>
</dbReference>
<name>A0A7X9SC80_9BACE</name>
<dbReference type="AlphaFoldDB" id="A0A7X9SC80"/>
<dbReference type="InterPro" id="IPR001173">
    <property type="entry name" value="Glyco_trans_2-like"/>
</dbReference>
<dbReference type="SUPFAM" id="SSF53448">
    <property type="entry name" value="Nucleotide-diphospho-sugar transferases"/>
    <property type="match status" value="1"/>
</dbReference>
<accession>A0A7X9SC80</accession>
<keyword evidence="2" id="KW-0808">Transferase</keyword>
<dbReference type="Proteomes" id="UP000520291">
    <property type="component" value="Unassembled WGS sequence"/>
</dbReference>
<dbReference type="Gene3D" id="3.90.550.10">
    <property type="entry name" value="Spore Coat Polysaccharide Biosynthesis Protein SpsA, Chain A"/>
    <property type="match status" value="1"/>
</dbReference>
<dbReference type="InterPro" id="IPR029044">
    <property type="entry name" value="Nucleotide-diphossugar_trans"/>
</dbReference>
<sequence>MISIVIPVFNQPEYVRSMIDSIINQSYKDWELLLIDDGSDEATISILKEFAVVDDRISLFQRPKYAPKGAQTCRNIGLSKAKGEYIIFYDSDDILYQDALQQRIKFMQDNLDIDFAVFPFSAFSNDLSDLSLKSGFDLSQDDLFYFICGTTPFLVVTNIYRLRSLRSKSIIWDDALKGFQDADFNIQCICSGMKFKYAEGATPDYYVRLLGNQHSISKKIASAEQVESHIHFIEKLYNYNLPSKYNCAIYKRIQYVVIRLLNSGYTEFDLFLKILKDRGFYLNYGMLRFSICSSKFFLQLNNRRNRDKIIKIFFFSYYFIDKIHDYKIKKIKIKYEKYYC</sequence>
<evidence type="ECO:0000313" key="3">
    <source>
        <dbReference type="Proteomes" id="UP000520291"/>
    </source>
</evidence>
<dbReference type="CDD" id="cd00761">
    <property type="entry name" value="Glyco_tranf_GTA_type"/>
    <property type="match status" value="1"/>
</dbReference>
<dbReference type="EMBL" id="JABAGL010000013">
    <property type="protein sequence ID" value="NME86542.1"/>
    <property type="molecule type" value="Genomic_DNA"/>
</dbReference>